<gene>
    <name evidence="3" type="ORF">DHM44_08000</name>
</gene>
<dbReference type="Proteomes" id="UP000262325">
    <property type="component" value="Unassembled WGS sequence"/>
</dbReference>
<evidence type="ECO:0000259" key="2">
    <source>
        <dbReference type="SMART" id="SM00937"/>
    </source>
</evidence>
<proteinExistence type="predicted"/>
<dbReference type="Gene3D" id="3.30.70.1660">
    <property type="match status" value="1"/>
</dbReference>
<dbReference type="InterPro" id="IPR050057">
    <property type="entry name" value="Prokaryotic/Mito_RF"/>
</dbReference>
<dbReference type="SMART" id="SM00937">
    <property type="entry name" value="PCRF"/>
    <property type="match status" value="1"/>
</dbReference>
<evidence type="ECO:0000313" key="4">
    <source>
        <dbReference type="Proteomes" id="UP000262325"/>
    </source>
</evidence>
<reference evidence="3 4" key="1">
    <citation type="journal article" date="2018" name="Nat. Biotechnol.">
        <title>A standardized bacterial taxonomy based on genome phylogeny substantially revises the tree of life.</title>
        <authorList>
            <person name="Parks D.H."/>
            <person name="Chuvochina M."/>
            <person name="Waite D.W."/>
            <person name="Rinke C."/>
            <person name="Skarshewski A."/>
            <person name="Chaumeil P.A."/>
            <person name="Hugenholtz P."/>
        </authorList>
    </citation>
    <scope>NUCLEOTIDE SEQUENCE [LARGE SCALE GENOMIC DNA]</scope>
    <source>
        <strain evidence="3">UBA8672</strain>
    </source>
</reference>
<sequence length="64" mass="7049">LEIRAGTGGDEATLFVADLLRMYTRYAERKGFKTEIVEANDTGVGGYKEVVILIKGRGAYSHLK</sequence>
<feature type="non-terminal residue" evidence="3">
    <location>
        <position position="64"/>
    </location>
</feature>
<dbReference type="PANTHER" id="PTHR43804">
    <property type="entry name" value="LD18447P"/>
    <property type="match status" value="1"/>
</dbReference>
<dbReference type="InterPro" id="IPR005139">
    <property type="entry name" value="PCRF"/>
</dbReference>
<comment type="caution">
    <text evidence="3">The sequence shown here is derived from an EMBL/GenBank/DDBJ whole genome shotgun (WGS) entry which is preliminary data.</text>
</comment>
<accession>A0A3D5QD74</accession>
<feature type="non-terminal residue" evidence="3">
    <location>
        <position position="1"/>
    </location>
</feature>
<organism evidence="3 4">
    <name type="scientific">Flexistipes sinusarabici</name>
    <dbReference type="NCBI Taxonomy" id="2352"/>
    <lineage>
        <taxon>Bacteria</taxon>
        <taxon>Pseudomonadati</taxon>
        <taxon>Deferribacterota</taxon>
        <taxon>Deferribacteres</taxon>
        <taxon>Deferribacterales</taxon>
        <taxon>Flexistipitaceae</taxon>
        <taxon>Flexistipes</taxon>
    </lineage>
</organism>
<feature type="domain" description="Peptide chain release factor" evidence="2">
    <location>
        <begin position="1"/>
        <end position="64"/>
    </location>
</feature>
<dbReference type="EMBL" id="DPPF01000165">
    <property type="protein sequence ID" value="HCW93610.1"/>
    <property type="molecule type" value="Genomic_DNA"/>
</dbReference>
<name>A0A3D5QD74_FLESI</name>
<protein>
    <submittedName>
        <fullName evidence="3">Peptide chain release factor 1</fullName>
    </submittedName>
</protein>
<evidence type="ECO:0000313" key="3">
    <source>
        <dbReference type="EMBL" id="HCW93610.1"/>
    </source>
</evidence>
<dbReference type="InterPro" id="IPR045853">
    <property type="entry name" value="Pep_chain_release_fac_I_sf"/>
</dbReference>
<keyword evidence="1" id="KW-0488">Methylation</keyword>
<dbReference type="PANTHER" id="PTHR43804:SF7">
    <property type="entry name" value="LD18447P"/>
    <property type="match status" value="1"/>
</dbReference>
<dbReference type="Pfam" id="PF03462">
    <property type="entry name" value="PCRF"/>
    <property type="match status" value="1"/>
</dbReference>
<evidence type="ECO:0000256" key="1">
    <source>
        <dbReference type="ARBA" id="ARBA00022481"/>
    </source>
</evidence>
<dbReference type="GO" id="GO:0006415">
    <property type="term" value="P:translational termination"/>
    <property type="evidence" value="ECO:0007669"/>
    <property type="project" value="InterPro"/>
</dbReference>
<dbReference type="AlphaFoldDB" id="A0A3D5QD74"/>
<dbReference type="SUPFAM" id="SSF75620">
    <property type="entry name" value="Release factor"/>
    <property type="match status" value="1"/>
</dbReference>